<dbReference type="InterPro" id="IPR013785">
    <property type="entry name" value="Aldolase_TIM"/>
</dbReference>
<dbReference type="Gene3D" id="3.20.20.70">
    <property type="entry name" value="Aldolase class I"/>
    <property type="match status" value="1"/>
</dbReference>
<protein>
    <recommendedName>
        <fullName evidence="8">Propionate 3-nitronate monooxygenase</fullName>
    </recommendedName>
</protein>
<gene>
    <name evidence="10" type="ORF">R0137_04825</name>
</gene>
<dbReference type="Proteomes" id="UP001626549">
    <property type="component" value="Chromosome"/>
</dbReference>
<dbReference type="Pfam" id="PF03060">
    <property type="entry name" value="NMO"/>
    <property type="match status" value="1"/>
</dbReference>
<evidence type="ECO:0000256" key="4">
    <source>
        <dbReference type="ARBA" id="ARBA00022630"/>
    </source>
</evidence>
<evidence type="ECO:0000313" key="11">
    <source>
        <dbReference type="Proteomes" id="UP001626549"/>
    </source>
</evidence>
<keyword evidence="4" id="KW-0285">Flavoprotein</keyword>
<keyword evidence="11" id="KW-1185">Reference proteome</keyword>
<evidence type="ECO:0000313" key="10">
    <source>
        <dbReference type="EMBL" id="WOJ97902.1"/>
    </source>
</evidence>
<dbReference type="SUPFAM" id="SSF51412">
    <property type="entry name" value="Inosine monophosphate dehydrogenase (IMPDH)"/>
    <property type="match status" value="1"/>
</dbReference>
<dbReference type="EMBL" id="CP136865">
    <property type="protein sequence ID" value="WOJ97902.1"/>
    <property type="molecule type" value="Genomic_DNA"/>
</dbReference>
<evidence type="ECO:0000256" key="6">
    <source>
        <dbReference type="ARBA" id="ARBA00023002"/>
    </source>
</evidence>
<name>A0ABZ0IEE0_9GAMM</name>
<organism evidence="10 11">
    <name type="scientific">Congregibacter brevis</name>
    <dbReference type="NCBI Taxonomy" id="3081201"/>
    <lineage>
        <taxon>Bacteria</taxon>
        <taxon>Pseudomonadati</taxon>
        <taxon>Pseudomonadota</taxon>
        <taxon>Gammaproteobacteria</taxon>
        <taxon>Cellvibrionales</taxon>
        <taxon>Halieaceae</taxon>
        <taxon>Congregibacter</taxon>
    </lineage>
</organism>
<accession>A0ABZ0IEE0</accession>
<keyword evidence="5" id="KW-0288">FMN</keyword>
<evidence type="ECO:0000256" key="7">
    <source>
        <dbReference type="ARBA" id="ARBA00023033"/>
    </source>
</evidence>
<proteinExistence type="inferred from homology"/>
<evidence type="ECO:0000256" key="9">
    <source>
        <dbReference type="ARBA" id="ARBA00049401"/>
    </source>
</evidence>
<evidence type="ECO:0000256" key="3">
    <source>
        <dbReference type="ARBA" id="ARBA00022575"/>
    </source>
</evidence>
<keyword evidence="3" id="KW-0216">Detoxification</keyword>
<dbReference type="CDD" id="cd04730">
    <property type="entry name" value="NPD_like"/>
    <property type="match status" value="1"/>
</dbReference>
<dbReference type="GO" id="GO:0004497">
    <property type="term" value="F:monooxygenase activity"/>
    <property type="evidence" value="ECO:0007669"/>
    <property type="project" value="UniProtKB-KW"/>
</dbReference>
<keyword evidence="6 10" id="KW-0560">Oxidoreductase</keyword>
<comment type="catalytic activity">
    <reaction evidence="9">
        <text>3 propionate 3-nitronate + 3 O2 + H2O = 3 3-oxopropanoate + 2 nitrate + nitrite + H2O2 + 3 H(+)</text>
        <dbReference type="Rhea" id="RHEA:57332"/>
        <dbReference type="ChEBI" id="CHEBI:15377"/>
        <dbReference type="ChEBI" id="CHEBI:15378"/>
        <dbReference type="ChEBI" id="CHEBI:15379"/>
        <dbReference type="ChEBI" id="CHEBI:16240"/>
        <dbReference type="ChEBI" id="CHEBI:16301"/>
        <dbReference type="ChEBI" id="CHEBI:17632"/>
        <dbReference type="ChEBI" id="CHEBI:33190"/>
        <dbReference type="ChEBI" id="CHEBI:136067"/>
    </reaction>
</comment>
<keyword evidence="7 10" id="KW-0503">Monooxygenase</keyword>
<evidence type="ECO:0000256" key="8">
    <source>
        <dbReference type="ARBA" id="ARBA00031155"/>
    </source>
</evidence>
<evidence type="ECO:0000256" key="2">
    <source>
        <dbReference type="ARBA" id="ARBA00009881"/>
    </source>
</evidence>
<reference evidence="10 11" key="1">
    <citation type="submission" date="2023-10" db="EMBL/GenBank/DDBJ databases">
        <title>Two novel species belonging to the OM43/NOR5 clade.</title>
        <authorList>
            <person name="Park M."/>
        </authorList>
    </citation>
    <scope>NUCLEOTIDE SEQUENCE [LARGE SCALE GENOMIC DNA]</scope>
    <source>
        <strain evidence="10 11">IMCC45268</strain>
    </source>
</reference>
<dbReference type="InterPro" id="IPR004136">
    <property type="entry name" value="NMO"/>
</dbReference>
<dbReference type="RefSeq" id="WP_407328990.1">
    <property type="nucleotide sequence ID" value="NZ_CP136865.1"/>
</dbReference>
<comment type="similarity">
    <text evidence="2">Belongs to the nitronate monooxygenase family. NMO class I subfamily.</text>
</comment>
<evidence type="ECO:0000256" key="5">
    <source>
        <dbReference type="ARBA" id="ARBA00022643"/>
    </source>
</evidence>
<sequence>MSDTALPGHLPIIQAPMAGVQDSALTVAVSSVGGVGSLPCAMLSREMLAQELQTIKASGIATYNLNFFSHQPPQPDERQEARWRNALARYFMEYELDPTSIPDGPSRRPFCDEALELISPYQPPIVSFHFGLPKREHVEAIKSWKGQVWSSATTVDEALWLADHGVDAVIAQGIEAGGHRGMFLNRDLSTQLETLDLVAAIQNAVSVPVIASGGISTPEQVRAAMDVGAQAVQLGTTYLLCKEAKTSRIHRNLLRSPRSSNTQLTNLFSGGIARGIPNRLMEEMGPISDAPPVFPLAASALAPLRAVAEGRDKEDFSPLWCGTDATGCRAVSAAEQTLWLAQQLD</sequence>
<comment type="cofactor">
    <cofactor evidence="1">
        <name>FMN</name>
        <dbReference type="ChEBI" id="CHEBI:58210"/>
    </cofactor>
</comment>
<dbReference type="PANTHER" id="PTHR42747">
    <property type="entry name" value="NITRONATE MONOOXYGENASE-RELATED"/>
    <property type="match status" value="1"/>
</dbReference>
<dbReference type="PANTHER" id="PTHR42747:SF3">
    <property type="entry name" value="NITRONATE MONOOXYGENASE-RELATED"/>
    <property type="match status" value="1"/>
</dbReference>
<evidence type="ECO:0000256" key="1">
    <source>
        <dbReference type="ARBA" id="ARBA00001917"/>
    </source>
</evidence>